<dbReference type="Pfam" id="PF13500">
    <property type="entry name" value="AAA_26"/>
    <property type="match status" value="1"/>
</dbReference>
<gene>
    <name evidence="3" type="ORF">EANT1437_LOCUS4574</name>
</gene>
<feature type="compositionally biased region" description="Polar residues" evidence="2">
    <location>
        <begin position="47"/>
        <end position="61"/>
    </location>
</feature>
<evidence type="ECO:0000313" key="3">
    <source>
        <dbReference type="EMBL" id="CAD9662540.1"/>
    </source>
</evidence>
<dbReference type="SUPFAM" id="SSF52540">
    <property type="entry name" value="P-loop containing nucleoside triphosphate hydrolases"/>
    <property type="match status" value="1"/>
</dbReference>
<dbReference type="PANTHER" id="PTHR21343">
    <property type="entry name" value="DETHIOBIOTIN SYNTHETASE"/>
    <property type="match status" value="1"/>
</dbReference>
<dbReference type="PANTHER" id="PTHR21343:SF8">
    <property type="entry name" value="DRTGG DOMAIN-CONTAINING PROTEIN"/>
    <property type="match status" value="1"/>
</dbReference>
<organism evidence="3">
    <name type="scientific">Eucampia antarctica</name>
    <dbReference type="NCBI Taxonomy" id="49252"/>
    <lineage>
        <taxon>Eukaryota</taxon>
        <taxon>Sar</taxon>
        <taxon>Stramenopiles</taxon>
        <taxon>Ochrophyta</taxon>
        <taxon>Bacillariophyta</taxon>
        <taxon>Mediophyceae</taxon>
        <taxon>Biddulphiophycidae</taxon>
        <taxon>Hemiaulales</taxon>
        <taxon>Hemiaulaceae</taxon>
        <taxon>Eucampia</taxon>
    </lineage>
</organism>
<accession>A0A7S2R739</accession>
<dbReference type="InterPro" id="IPR028979">
    <property type="entry name" value="Ser_kin/Pase_Hpr-like_N_sf"/>
</dbReference>
<dbReference type="Gene3D" id="3.40.1390.20">
    <property type="entry name" value="HprK N-terminal domain-like"/>
    <property type="match status" value="1"/>
</dbReference>
<protein>
    <recommendedName>
        <fullName evidence="4">DRTGG domain-containing protein</fullName>
    </recommendedName>
</protein>
<dbReference type="Gene3D" id="3.40.50.300">
    <property type="entry name" value="P-loop containing nucleotide triphosphate hydrolases"/>
    <property type="match status" value="1"/>
</dbReference>
<evidence type="ECO:0000256" key="1">
    <source>
        <dbReference type="ARBA" id="ARBA00022962"/>
    </source>
</evidence>
<name>A0A7S2R739_9STRA</name>
<feature type="region of interest" description="Disordered" evidence="2">
    <location>
        <begin position="47"/>
        <end position="76"/>
    </location>
</feature>
<dbReference type="AlphaFoldDB" id="A0A7S2R739"/>
<reference evidence="3" key="1">
    <citation type="submission" date="2021-01" db="EMBL/GenBank/DDBJ databases">
        <authorList>
            <person name="Corre E."/>
            <person name="Pelletier E."/>
            <person name="Niang G."/>
            <person name="Scheremetjew M."/>
            <person name="Finn R."/>
            <person name="Kale V."/>
            <person name="Holt S."/>
            <person name="Cochrane G."/>
            <person name="Meng A."/>
            <person name="Brown T."/>
            <person name="Cohen L."/>
        </authorList>
    </citation>
    <scope>NUCLEOTIDE SEQUENCE</scope>
    <source>
        <strain evidence="3">CCMP1452</strain>
    </source>
</reference>
<evidence type="ECO:0000256" key="2">
    <source>
        <dbReference type="SAM" id="MobiDB-lite"/>
    </source>
</evidence>
<dbReference type="EMBL" id="HBHI01008918">
    <property type="protein sequence ID" value="CAD9662540.1"/>
    <property type="molecule type" value="Transcribed_RNA"/>
</dbReference>
<sequence>MMNIMQSVTTSNSASAMAGRLRHVVFPNTSIHASFITGMESYQLHSSSGNEKCQSARNHSTMPLDYSSEAPSSSFNVSTMSTNDHQIVNCKERLQNCSETGHHPPNTSKRPIYVAATHQHVGKTTTCLALISGLQKRFPQSIGYLKPVGQQHVPVYSKSAGCNIRVDKDVTLIREHFKLKHLDYRYMSPVIIPPGYTRDYIDGKICRNTQLETIKNAYDQIANENEVVLCEGTGHCAVGSIVGASNAKVANMLGADMILIANGGLGSCFDELELNRALCQEHNVKVKGVIVNKVLPEKYDQTRDYISRALMQAWGIPLVGCVPDRPFLGCPALADLERLFQKKMISGSKHRFRHYTVQDINLVTTSLQQFLTNLREKPSRTLYLCHATRDDIIVGFLGEYDRRKRQQAIDGTAPSFEAALVICGREEKYKLSKDMMEMLQGLDDDVPVLIAPHTSHHTMEMIYNFTPKLNVHDTTRVNAAVNHYERYIDYDLLLKQTGNPIQSLQKNKLLTFAR</sequence>
<dbReference type="SUPFAM" id="SSF75138">
    <property type="entry name" value="HprK N-terminal domain-like"/>
    <property type="match status" value="1"/>
</dbReference>
<dbReference type="CDD" id="cd03109">
    <property type="entry name" value="DTBS"/>
    <property type="match status" value="1"/>
</dbReference>
<evidence type="ECO:0008006" key="4">
    <source>
        <dbReference type="Google" id="ProtNLM"/>
    </source>
</evidence>
<keyword evidence="1" id="KW-0315">Glutamine amidotransferase</keyword>
<dbReference type="InterPro" id="IPR027417">
    <property type="entry name" value="P-loop_NTPase"/>
</dbReference>
<proteinExistence type="predicted"/>